<feature type="disulfide bond" evidence="6">
    <location>
        <begin position="218"/>
        <end position="235"/>
    </location>
</feature>
<evidence type="ECO:0000256" key="4">
    <source>
        <dbReference type="ARBA" id="ARBA00023157"/>
    </source>
</evidence>
<dbReference type="Pfam" id="PF12661">
    <property type="entry name" value="hEGF"/>
    <property type="match status" value="2"/>
</dbReference>
<dbReference type="InterPro" id="IPR018097">
    <property type="entry name" value="EGF_Ca-bd_CS"/>
</dbReference>
<keyword evidence="4 6" id="KW-1015">Disulfide bond</keyword>
<dbReference type="EMBL" id="OV696688">
    <property type="protein sequence ID" value="CAH1257310.1"/>
    <property type="molecule type" value="Genomic_DNA"/>
</dbReference>
<dbReference type="OrthoDB" id="9971736at2759"/>
<dbReference type="GO" id="GO:0071944">
    <property type="term" value="C:cell periphery"/>
    <property type="evidence" value="ECO:0007669"/>
    <property type="project" value="UniProtKB-ARBA"/>
</dbReference>
<evidence type="ECO:0000256" key="1">
    <source>
        <dbReference type="ARBA" id="ARBA00022536"/>
    </source>
</evidence>
<feature type="domain" description="EGF-like" evidence="7">
    <location>
        <begin position="176"/>
        <end position="201"/>
    </location>
</feature>
<dbReference type="Proteomes" id="UP000838412">
    <property type="component" value="Chromosome 3"/>
</dbReference>
<dbReference type="PROSITE" id="PS01186">
    <property type="entry name" value="EGF_2"/>
    <property type="match status" value="1"/>
</dbReference>
<feature type="disulfide bond" evidence="6">
    <location>
        <begin position="237"/>
        <end position="246"/>
    </location>
</feature>
<accession>A0A8J9ZN19</accession>
<comment type="caution">
    <text evidence="6">Lacks conserved residue(s) required for the propagation of feature annotation.</text>
</comment>
<dbReference type="PROSITE" id="PS50026">
    <property type="entry name" value="EGF_3"/>
    <property type="match status" value="2"/>
</dbReference>
<feature type="domain" description="EGF-like" evidence="7">
    <location>
        <begin position="209"/>
        <end position="247"/>
    </location>
</feature>
<evidence type="ECO:0000256" key="5">
    <source>
        <dbReference type="ARBA" id="ARBA00023180"/>
    </source>
</evidence>
<dbReference type="GO" id="GO:0005509">
    <property type="term" value="F:calcium ion binding"/>
    <property type="evidence" value="ECO:0007669"/>
    <property type="project" value="InterPro"/>
</dbReference>
<dbReference type="PANTHER" id="PTHR24049:SF35">
    <property type="entry name" value="EGF-LIKE DOMAIN-CONTAINING PROTEIN"/>
    <property type="match status" value="1"/>
</dbReference>
<dbReference type="PROSITE" id="PS01187">
    <property type="entry name" value="EGF_CA"/>
    <property type="match status" value="1"/>
</dbReference>
<dbReference type="AlphaFoldDB" id="A0A8J9ZN19"/>
<keyword evidence="9" id="KW-1185">Reference proteome</keyword>
<evidence type="ECO:0000259" key="7">
    <source>
        <dbReference type="PROSITE" id="PS50026"/>
    </source>
</evidence>
<dbReference type="Gene3D" id="2.10.25.10">
    <property type="entry name" value="Laminin"/>
    <property type="match status" value="2"/>
</dbReference>
<sequence length="312" mass="34535">MDDRRDFCIFRKLQKVVWSKLARRMAKILLFITCMIEAVALSQGQQYVVSQGDLAFYRIRATGAMTNTNVKATCDAAGMSFPCYYSNDACQSGVHWTSDCVSYSAVDGECRTPFVLANALCGASPDHGASCRPLDDIFVYYPYRAYGDSAWGTDYDTTTYGLNGENFNDKFALCTDFDNCAISPCQPGGTCEDRLYGYSCHYSNYDETFIDVCESDPCQNGGTCHVHNQGQIFHCICPYGFVGHVCETVFDPCDPNPCPFDWPCIAAFTYWPAAHCNVPTAQRKSSYCGDFPCGAGWNCREDGPTGFSCIRG</sequence>
<dbReference type="InterPro" id="IPR013032">
    <property type="entry name" value="EGF-like_CS"/>
</dbReference>
<reference evidence="8" key="1">
    <citation type="submission" date="2022-01" db="EMBL/GenBank/DDBJ databases">
        <authorList>
            <person name="Braso-Vives M."/>
        </authorList>
    </citation>
    <scope>NUCLEOTIDE SEQUENCE</scope>
</reference>
<protein>
    <submittedName>
        <fullName evidence="8">FAT4 protein</fullName>
    </submittedName>
</protein>
<gene>
    <name evidence="8" type="primary">FAT4</name>
    <name evidence="8" type="ORF">BLAG_LOCUS15285</name>
</gene>
<dbReference type="PROSITE" id="PS00022">
    <property type="entry name" value="EGF_1"/>
    <property type="match status" value="1"/>
</dbReference>
<dbReference type="CDD" id="cd00054">
    <property type="entry name" value="EGF_CA"/>
    <property type="match status" value="1"/>
</dbReference>
<evidence type="ECO:0000313" key="8">
    <source>
        <dbReference type="EMBL" id="CAH1257310.1"/>
    </source>
</evidence>
<dbReference type="InterPro" id="IPR051022">
    <property type="entry name" value="Notch_Cell-Fate_Det"/>
</dbReference>
<dbReference type="InterPro" id="IPR000742">
    <property type="entry name" value="EGF"/>
</dbReference>
<keyword evidence="1 6" id="KW-0245">EGF-like domain</keyword>
<proteinExistence type="predicted"/>
<organism evidence="8 9">
    <name type="scientific">Branchiostoma lanceolatum</name>
    <name type="common">Common lancelet</name>
    <name type="synonym">Amphioxus lanceolatum</name>
    <dbReference type="NCBI Taxonomy" id="7740"/>
    <lineage>
        <taxon>Eukaryota</taxon>
        <taxon>Metazoa</taxon>
        <taxon>Chordata</taxon>
        <taxon>Cephalochordata</taxon>
        <taxon>Leptocardii</taxon>
        <taxon>Amphioxiformes</taxon>
        <taxon>Branchiostomatidae</taxon>
        <taxon>Branchiostoma</taxon>
    </lineage>
</organism>
<evidence type="ECO:0000313" key="9">
    <source>
        <dbReference type="Proteomes" id="UP000838412"/>
    </source>
</evidence>
<dbReference type="FunFam" id="2.10.25.10:FF:000185">
    <property type="entry name" value="basement membrane-specific heparan sulfate proteoglycan core protein-like"/>
    <property type="match status" value="1"/>
</dbReference>
<evidence type="ECO:0000256" key="3">
    <source>
        <dbReference type="ARBA" id="ARBA00022737"/>
    </source>
</evidence>
<name>A0A8J9ZN19_BRALA</name>
<keyword evidence="5" id="KW-0325">Glycoprotein</keyword>
<dbReference type="PANTHER" id="PTHR24049">
    <property type="entry name" value="CRUMBS FAMILY MEMBER"/>
    <property type="match status" value="1"/>
</dbReference>
<evidence type="ECO:0000256" key="2">
    <source>
        <dbReference type="ARBA" id="ARBA00022729"/>
    </source>
</evidence>
<dbReference type="SUPFAM" id="SSF57196">
    <property type="entry name" value="EGF/Laminin"/>
    <property type="match status" value="2"/>
</dbReference>
<dbReference type="SMART" id="SM00181">
    <property type="entry name" value="EGF"/>
    <property type="match status" value="1"/>
</dbReference>
<keyword evidence="3" id="KW-0677">Repeat</keyword>
<evidence type="ECO:0000256" key="6">
    <source>
        <dbReference type="PROSITE-ProRule" id="PRU00076"/>
    </source>
</evidence>
<keyword evidence="2" id="KW-0732">Signal</keyword>